<dbReference type="Proteomes" id="UP001623348">
    <property type="component" value="Unassembled WGS sequence"/>
</dbReference>
<name>A0ABC9X6P5_GRUJA</name>
<proteinExistence type="predicted"/>
<organism evidence="2 3">
    <name type="scientific">Grus japonensis</name>
    <name type="common">Japanese crane</name>
    <name type="synonym">Red-crowned crane</name>
    <dbReference type="NCBI Taxonomy" id="30415"/>
    <lineage>
        <taxon>Eukaryota</taxon>
        <taxon>Metazoa</taxon>
        <taxon>Chordata</taxon>
        <taxon>Craniata</taxon>
        <taxon>Vertebrata</taxon>
        <taxon>Euteleostomi</taxon>
        <taxon>Archelosauria</taxon>
        <taxon>Archosauria</taxon>
        <taxon>Dinosauria</taxon>
        <taxon>Saurischia</taxon>
        <taxon>Theropoda</taxon>
        <taxon>Coelurosauria</taxon>
        <taxon>Aves</taxon>
        <taxon>Neognathae</taxon>
        <taxon>Neoaves</taxon>
        <taxon>Gruiformes</taxon>
        <taxon>Gruidae</taxon>
        <taxon>Grus</taxon>
    </lineage>
</organism>
<evidence type="ECO:0000313" key="3">
    <source>
        <dbReference type="Proteomes" id="UP001623348"/>
    </source>
</evidence>
<comment type="caution">
    <text evidence="2">The sequence shown here is derived from an EMBL/GenBank/DDBJ whole genome shotgun (WGS) entry which is preliminary data.</text>
</comment>
<sequence length="144" mass="16688">MAKAGISLRSLNETLNRVLNAVLFLKLLLLGFLRYHIVLSYYIVVLYLHRVETKLQTLEAQFTDLDSSLQKLAQKFELQAEMLEKEMSQNTPWTQAPEESHTRRCLSVEHTEHVGTESVPEVAFEGRGYTEKLTEWKVKVLMSY</sequence>
<accession>A0ABC9X6P5</accession>
<evidence type="ECO:0000256" key="1">
    <source>
        <dbReference type="SAM" id="Phobius"/>
    </source>
</evidence>
<evidence type="ECO:0000313" key="2">
    <source>
        <dbReference type="EMBL" id="GAB0193361.1"/>
    </source>
</evidence>
<keyword evidence="1" id="KW-1133">Transmembrane helix</keyword>
<feature type="transmembrane region" description="Helical" evidence="1">
    <location>
        <begin position="23"/>
        <end position="48"/>
    </location>
</feature>
<protein>
    <submittedName>
        <fullName evidence="2">Single-pass membrane and coiled-coil domain-containing protein 1</fullName>
    </submittedName>
</protein>
<keyword evidence="3" id="KW-1185">Reference proteome</keyword>
<keyword evidence="1" id="KW-0812">Transmembrane</keyword>
<keyword evidence="1" id="KW-0472">Membrane</keyword>
<gene>
    <name evidence="2" type="ORF">GRJ2_001801400</name>
</gene>
<reference evidence="2 3" key="1">
    <citation type="submission" date="2024-06" db="EMBL/GenBank/DDBJ databases">
        <title>The draft genome of Grus japonensis, version 3.</title>
        <authorList>
            <person name="Nabeshima K."/>
            <person name="Suzuki S."/>
            <person name="Onuma M."/>
        </authorList>
    </citation>
    <scope>NUCLEOTIDE SEQUENCE [LARGE SCALE GENOMIC DNA]</scope>
    <source>
        <strain evidence="2 3">451A</strain>
    </source>
</reference>
<dbReference type="EMBL" id="BAAFJT010000009">
    <property type="protein sequence ID" value="GAB0193361.1"/>
    <property type="molecule type" value="Genomic_DNA"/>
</dbReference>
<dbReference type="AlphaFoldDB" id="A0ABC9X6P5"/>